<dbReference type="GO" id="GO:0000287">
    <property type="term" value="F:magnesium ion binding"/>
    <property type="evidence" value="ECO:0007669"/>
    <property type="project" value="UniProtKB-UniRule"/>
</dbReference>
<feature type="domain" description="PIN" evidence="7">
    <location>
        <begin position="4"/>
        <end position="117"/>
    </location>
</feature>
<keyword evidence="4 6" id="KW-0378">Hydrolase</keyword>
<organism evidence="8 9">
    <name type="scientific">Ruania alkalisoli</name>
    <dbReference type="NCBI Taxonomy" id="2779775"/>
    <lineage>
        <taxon>Bacteria</taxon>
        <taxon>Bacillati</taxon>
        <taxon>Actinomycetota</taxon>
        <taxon>Actinomycetes</taxon>
        <taxon>Micrococcales</taxon>
        <taxon>Ruaniaceae</taxon>
        <taxon>Ruania</taxon>
    </lineage>
</organism>
<dbReference type="SUPFAM" id="SSF88723">
    <property type="entry name" value="PIN domain-like"/>
    <property type="match status" value="1"/>
</dbReference>
<dbReference type="GO" id="GO:0004540">
    <property type="term" value="F:RNA nuclease activity"/>
    <property type="evidence" value="ECO:0007669"/>
    <property type="project" value="InterPro"/>
</dbReference>
<dbReference type="AlphaFoldDB" id="A0A7M1SU55"/>
<keyword evidence="1 6" id="KW-1277">Toxin-antitoxin system</keyword>
<evidence type="ECO:0000256" key="1">
    <source>
        <dbReference type="ARBA" id="ARBA00022649"/>
    </source>
</evidence>
<comment type="cofactor">
    <cofactor evidence="6">
        <name>Mg(2+)</name>
        <dbReference type="ChEBI" id="CHEBI:18420"/>
    </cofactor>
</comment>
<keyword evidence="9" id="KW-1185">Reference proteome</keyword>
<evidence type="ECO:0000256" key="6">
    <source>
        <dbReference type="HAMAP-Rule" id="MF_00265"/>
    </source>
</evidence>
<dbReference type="GO" id="GO:0016787">
    <property type="term" value="F:hydrolase activity"/>
    <property type="evidence" value="ECO:0007669"/>
    <property type="project" value="UniProtKB-KW"/>
</dbReference>
<protein>
    <recommendedName>
        <fullName evidence="6">Ribonuclease VapC</fullName>
        <shortName evidence="6">RNase VapC</shortName>
        <ecNumber evidence="6">3.1.-.-</ecNumber>
    </recommendedName>
    <alternativeName>
        <fullName evidence="6">Toxin VapC</fullName>
    </alternativeName>
</protein>
<dbReference type="HAMAP" id="MF_00265">
    <property type="entry name" value="VapC_Nob1"/>
    <property type="match status" value="1"/>
</dbReference>
<dbReference type="KEGG" id="halt:IM660_02000"/>
<dbReference type="Gene3D" id="3.40.50.1010">
    <property type="entry name" value="5'-nuclease"/>
    <property type="match status" value="1"/>
</dbReference>
<dbReference type="InterPro" id="IPR002716">
    <property type="entry name" value="PIN_dom"/>
</dbReference>
<evidence type="ECO:0000259" key="7">
    <source>
        <dbReference type="Pfam" id="PF01850"/>
    </source>
</evidence>
<dbReference type="EC" id="3.1.-.-" evidence="6"/>
<evidence type="ECO:0000256" key="5">
    <source>
        <dbReference type="ARBA" id="ARBA00022842"/>
    </source>
</evidence>
<keyword evidence="6" id="KW-0800">Toxin</keyword>
<feature type="binding site" evidence="6">
    <location>
        <position position="91"/>
    </location>
    <ligand>
        <name>Mg(2+)</name>
        <dbReference type="ChEBI" id="CHEBI:18420"/>
    </ligand>
</feature>
<dbReference type="GO" id="GO:0090729">
    <property type="term" value="F:toxin activity"/>
    <property type="evidence" value="ECO:0007669"/>
    <property type="project" value="UniProtKB-KW"/>
</dbReference>
<accession>A0A7M1SU55</accession>
<dbReference type="CDD" id="cd09874">
    <property type="entry name" value="PIN_MT3492-like"/>
    <property type="match status" value="1"/>
</dbReference>
<evidence type="ECO:0000256" key="4">
    <source>
        <dbReference type="ARBA" id="ARBA00022801"/>
    </source>
</evidence>
<name>A0A7M1SU55_9MICO</name>
<keyword evidence="5 6" id="KW-0460">Magnesium</keyword>
<evidence type="ECO:0000256" key="3">
    <source>
        <dbReference type="ARBA" id="ARBA00022723"/>
    </source>
</evidence>
<proteinExistence type="inferred from homology"/>
<dbReference type="InterPro" id="IPR029060">
    <property type="entry name" value="PIN-like_dom_sf"/>
</dbReference>
<reference evidence="8 9" key="1">
    <citation type="submission" date="2020-10" db="EMBL/GenBank/DDBJ databases">
        <title>Haloactinobacterium sp. RN3S43, a bacterium isolated from saline soil.</title>
        <authorList>
            <person name="Sun J.-Q."/>
        </authorList>
    </citation>
    <scope>NUCLEOTIDE SEQUENCE [LARGE SCALE GENOMIC DNA]</scope>
    <source>
        <strain evidence="8 9">RN3S43</strain>
    </source>
</reference>
<dbReference type="InterPro" id="IPR022907">
    <property type="entry name" value="VapC_family"/>
</dbReference>
<keyword evidence="3 6" id="KW-0479">Metal-binding</keyword>
<evidence type="ECO:0000256" key="2">
    <source>
        <dbReference type="ARBA" id="ARBA00022722"/>
    </source>
</evidence>
<feature type="binding site" evidence="6">
    <location>
        <position position="7"/>
    </location>
    <ligand>
        <name>Mg(2+)</name>
        <dbReference type="ChEBI" id="CHEBI:18420"/>
    </ligand>
</feature>
<dbReference type="Proteomes" id="UP000593758">
    <property type="component" value="Chromosome"/>
</dbReference>
<dbReference type="RefSeq" id="WP_193497776.1">
    <property type="nucleotide sequence ID" value="NZ_CP063169.1"/>
</dbReference>
<evidence type="ECO:0000313" key="8">
    <source>
        <dbReference type="EMBL" id="QOR71108.1"/>
    </source>
</evidence>
<gene>
    <name evidence="6" type="primary">vapC</name>
    <name evidence="8" type="ORF">IM660_02000</name>
</gene>
<comment type="similarity">
    <text evidence="6">Belongs to the PINc/VapC protein family.</text>
</comment>
<keyword evidence="2 6" id="KW-0540">Nuclease</keyword>
<sequence>MNRYYLDTSAAAKFLVDEAESVRLAQWADSPDVALVATHLLETELRRFAVRFDLAQVNVTAILARVEIYNLAPSVYREAGLLPGTTLRSLDALHLAASIRLDVAALVTYDVRLSEAAADVGLRVHAPSA</sequence>
<dbReference type="EMBL" id="CP063169">
    <property type="protein sequence ID" value="QOR71108.1"/>
    <property type="molecule type" value="Genomic_DNA"/>
</dbReference>
<dbReference type="Pfam" id="PF01850">
    <property type="entry name" value="PIN"/>
    <property type="match status" value="1"/>
</dbReference>
<comment type="function">
    <text evidence="6">Toxic component of a toxin-antitoxin (TA) system. An RNase.</text>
</comment>
<evidence type="ECO:0000313" key="9">
    <source>
        <dbReference type="Proteomes" id="UP000593758"/>
    </source>
</evidence>